<gene>
    <name evidence="1" type="ORF">SAMN05444001_10544</name>
</gene>
<protein>
    <submittedName>
        <fullName evidence="1">Uncharacterized protein</fullName>
    </submittedName>
</protein>
<dbReference type="Proteomes" id="UP000236725">
    <property type="component" value="Unassembled WGS sequence"/>
</dbReference>
<organism evidence="1 2">
    <name type="scientific">Parabacteroides chinchillae</name>
    <dbReference type="NCBI Taxonomy" id="871327"/>
    <lineage>
        <taxon>Bacteria</taxon>
        <taxon>Pseudomonadati</taxon>
        <taxon>Bacteroidota</taxon>
        <taxon>Bacteroidia</taxon>
        <taxon>Bacteroidales</taxon>
        <taxon>Tannerellaceae</taxon>
        <taxon>Parabacteroides</taxon>
    </lineage>
</organism>
<dbReference type="AlphaFoldDB" id="A0A8G2F3T7"/>
<proteinExistence type="predicted"/>
<dbReference type="EMBL" id="FNVS01000005">
    <property type="protein sequence ID" value="SEF70370.1"/>
    <property type="molecule type" value="Genomic_DNA"/>
</dbReference>
<reference evidence="1 2" key="1">
    <citation type="submission" date="2016-10" db="EMBL/GenBank/DDBJ databases">
        <authorList>
            <person name="Varghese N."/>
            <person name="Submissions S."/>
        </authorList>
    </citation>
    <scope>NUCLEOTIDE SEQUENCE [LARGE SCALE GENOMIC DNA]</scope>
    <source>
        <strain evidence="1 2">DSM 29073</strain>
    </source>
</reference>
<name>A0A8G2F3T7_9BACT</name>
<comment type="caution">
    <text evidence="1">The sequence shown here is derived from an EMBL/GenBank/DDBJ whole genome shotgun (WGS) entry which is preliminary data.</text>
</comment>
<evidence type="ECO:0000313" key="2">
    <source>
        <dbReference type="Proteomes" id="UP000236725"/>
    </source>
</evidence>
<sequence>MAGTSAEKNRYEIINTYKEGMVNNDPRQHSRKHWIDYSRRPTNDLTQTDCLIETGGDKQLAVDLINKVRYRAFVTTSPTDKFAQFRKFNVPGDKKVTEELTLLVAL</sequence>
<evidence type="ECO:0000313" key="1">
    <source>
        <dbReference type="EMBL" id="SEF70370.1"/>
    </source>
</evidence>
<accession>A0A8G2F3T7</accession>
<keyword evidence="2" id="KW-1185">Reference proteome</keyword>